<dbReference type="AlphaFoldDB" id="A0AB38XRK3"/>
<dbReference type="Gene3D" id="3.40.50.300">
    <property type="entry name" value="P-loop containing nucleotide triphosphate hydrolases"/>
    <property type="match status" value="2"/>
</dbReference>
<name>A0AB38XRK3_9ACTO</name>
<feature type="coiled-coil region" evidence="10">
    <location>
        <begin position="337"/>
        <end position="371"/>
    </location>
</feature>
<accession>A0AB38XRK3</accession>
<dbReference type="InterPro" id="IPR003593">
    <property type="entry name" value="AAA+_ATPase"/>
</dbReference>
<protein>
    <recommendedName>
        <fullName evidence="3 9">DNA repair protein RecN</fullName>
    </recommendedName>
    <alternativeName>
        <fullName evidence="8 9">Recombination protein N</fullName>
    </alternativeName>
</protein>
<keyword evidence="6" id="KW-0067">ATP-binding</keyword>
<dbReference type="PANTHER" id="PTHR11059">
    <property type="entry name" value="DNA REPAIR PROTEIN RECN"/>
    <property type="match status" value="1"/>
</dbReference>
<dbReference type="Proteomes" id="UP001211044">
    <property type="component" value="Chromosome"/>
</dbReference>
<evidence type="ECO:0000256" key="4">
    <source>
        <dbReference type="ARBA" id="ARBA00022741"/>
    </source>
</evidence>
<reference evidence="12" key="1">
    <citation type="submission" date="2023-01" db="EMBL/GenBank/DDBJ databases">
        <title>Comparative Genomic Analysis of the Clinically-Derived Winkia Strain NY0527 Provides Evidence into the Taxonomic Reassignment of Winkia neuii and Characterizes Their Virulence Traits.</title>
        <authorList>
            <person name="Cai X."/>
            <person name="Peng Y."/>
            <person name="Li M."/>
            <person name="Qiu Y."/>
            <person name="Wang Y."/>
            <person name="Xu L."/>
            <person name="Hou Q."/>
        </authorList>
    </citation>
    <scope>NUCLEOTIDE SEQUENCE</scope>
    <source>
        <strain evidence="12">NY0527</strain>
    </source>
</reference>
<dbReference type="NCBIfam" id="TIGR00634">
    <property type="entry name" value="recN"/>
    <property type="match status" value="1"/>
</dbReference>
<dbReference type="SUPFAM" id="SSF52540">
    <property type="entry name" value="P-loop containing nucleoside triphosphate hydrolases"/>
    <property type="match status" value="1"/>
</dbReference>
<keyword evidence="7 9" id="KW-0234">DNA repair</keyword>
<evidence type="ECO:0000256" key="8">
    <source>
        <dbReference type="ARBA" id="ARBA00033408"/>
    </source>
</evidence>
<evidence type="ECO:0000256" key="2">
    <source>
        <dbReference type="ARBA" id="ARBA00009441"/>
    </source>
</evidence>
<dbReference type="SMART" id="SM00382">
    <property type="entry name" value="AAA"/>
    <property type="match status" value="1"/>
</dbReference>
<proteinExistence type="inferred from homology"/>
<dbReference type="InterPro" id="IPR003395">
    <property type="entry name" value="RecF/RecN/SMC_N"/>
</dbReference>
<dbReference type="GO" id="GO:0005524">
    <property type="term" value="F:ATP binding"/>
    <property type="evidence" value="ECO:0007669"/>
    <property type="project" value="UniProtKB-KW"/>
</dbReference>
<keyword evidence="4" id="KW-0547">Nucleotide-binding</keyword>
<evidence type="ECO:0000313" key="13">
    <source>
        <dbReference type="Proteomes" id="UP001211044"/>
    </source>
</evidence>
<gene>
    <name evidence="12" type="primary">recN</name>
    <name evidence="12" type="ORF">PIG85_04840</name>
</gene>
<evidence type="ECO:0000256" key="5">
    <source>
        <dbReference type="ARBA" id="ARBA00022763"/>
    </source>
</evidence>
<feature type="domain" description="AAA+ ATPase" evidence="11">
    <location>
        <begin position="21"/>
        <end position="510"/>
    </location>
</feature>
<dbReference type="PIRSF" id="PIRSF003128">
    <property type="entry name" value="RecN"/>
    <property type="match status" value="1"/>
</dbReference>
<dbReference type="PANTHER" id="PTHR11059:SF0">
    <property type="entry name" value="DNA REPAIR PROTEIN RECN"/>
    <property type="match status" value="1"/>
</dbReference>
<sequence length="553" mass="59183">MLEELNIENLGVIESAQLSVAKNLTVLTGETGAGKTMVLTSLGLLTGSKPDLGKVRAGSERAHVEGIFTLAEDSKAANIITDAGGLIEDSTVVLARSVPAKGRSRAFAGGRSVPAAILAEAGEHLVAIHGQADQLRLRSASAQRERVDQVGGRPLQAVLRRYRQKYAAYKNAVATLEEWRKNSRARAVEIEILRSGIQQIDELALSEGEDDELRQQIERLTNVEDLREATARALNHISTEGGIADSLGIVIESLNKAANYDAQLENSAAAATSIEAEVQDLAGTLASYLEDLQADPAALEHKHERLAKIIEVGRGRAESATALLRWREEAGQRLAEIDGGTDREEELAEQVAALREETLELGRQLSKLRRQAAKQLGESTSKELTELAMPNARILAEIDSLDEPAEFGMDKVSLKLQSHPSLPPVGLGEGASGGELSRIMLALELSSLGDHDDAPVMIFDEIDAGIGGQAATSVGLRLARLAQSRQVIVVTHLAQVAAYGDRHIVVEKQGGKATVRQVEGEDRVLELARMLSGHTDSKSARVHAAELLGASHV</sequence>
<dbReference type="RefSeq" id="WP_271694814.1">
    <property type="nucleotide sequence ID" value="NZ_CP116394.1"/>
</dbReference>
<dbReference type="InterPro" id="IPR027417">
    <property type="entry name" value="P-loop_NTPase"/>
</dbReference>
<keyword evidence="5 9" id="KW-0227">DNA damage</keyword>
<dbReference type="Pfam" id="PF02463">
    <property type="entry name" value="SMC_N"/>
    <property type="match status" value="1"/>
</dbReference>
<dbReference type="EMBL" id="CP116394">
    <property type="protein sequence ID" value="WCE46975.1"/>
    <property type="molecule type" value="Genomic_DNA"/>
</dbReference>
<evidence type="ECO:0000313" key="12">
    <source>
        <dbReference type="EMBL" id="WCE46975.1"/>
    </source>
</evidence>
<dbReference type="KEGG" id="wne:PIG85_04840"/>
<dbReference type="GO" id="GO:0006310">
    <property type="term" value="P:DNA recombination"/>
    <property type="evidence" value="ECO:0007669"/>
    <property type="project" value="InterPro"/>
</dbReference>
<dbReference type="CDD" id="cd03241">
    <property type="entry name" value="ABC_RecN"/>
    <property type="match status" value="1"/>
</dbReference>
<evidence type="ECO:0000256" key="6">
    <source>
        <dbReference type="ARBA" id="ARBA00022840"/>
    </source>
</evidence>
<evidence type="ECO:0000256" key="3">
    <source>
        <dbReference type="ARBA" id="ARBA00021315"/>
    </source>
</evidence>
<evidence type="ECO:0000256" key="10">
    <source>
        <dbReference type="SAM" id="Coils"/>
    </source>
</evidence>
<comment type="similarity">
    <text evidence="2 9">Belongs to the RecN family.</text>
</comment>
<keyword evidence="10" id="KW-0175">Coiled coil</keyword>
<dbReference type="GO" id="GO:0006281">
    <property type="term" value="P:DNA repair"/>
    <property type="evidence" value="ECO:0007669"/>
    <property type="project" value="UniProtKB-KW"/>
</dbReference>
<evidence type="ECO:0000256" key="9">
    <source>
        <dbReference type="PIRNR" id="PIRNR003128"/>
    </source>
</evidence>
<comment type="function">
    <text evidence="1 9">May be involved in recombinational repair of damaged DNA.</text>
</comment>
<dbReference type="GO" id="GO:0009432">
    <property type="term" value="P:SOS response"/>
    <property type="evidence" value="ECO:0007669"/>
    <property type="project" value="TreeGrafter"/>
</dbReference>
<dbReference type="GO" id="GO:0043590">
    <property type="term" value="C:bacterial nucleoid"/>
    <property type="evidence" value="ECO:0007669"/>
    <property type="project" value="TreeGrafter"/>
</dbReference>
<evidence type="ECO:0000256" key="1">
    <source>
        <dbReference type="ARBA" id="ARBA00003618"/>
    </source>
</evidence>
<dbReference type="InterPro" id="IPR004604">
    <property type="entry name" value="DNA_recomb/repair_RecN"/>
</dbReference>
<evidence type="ECO:0000256" key="7">
    <source>
        <dbReference type="ARBA" id="ARBA00023204"/>
    </source>
</evidence>
<evidence type="ECO:0000259" key="11">
    <source>
        <dbReference type="SMART" id="SM00382"/>
    </source>
</evidence>
<organism evidence="12 13">
    <name type="scientific">Winkia neuii subsp. anitrata</name>
    <dbReference type="NCBI Taxonomy" id="29318"/>
    <lineage>
        <taxon>Bacteria</taxon>
        <taxon>Bacillati</taxon>
        <taxon>Actinomycetota</taxon>
        <taxon>Actinomycetes</taxon>
        <taxon>Actinomycetales</taxon>
        <taxon>Actinomycetaceae</taxon>
        <taxon>Winkia</taxon>
    </lineage>
</organism>